<dbReference type="Gene3D" id="4.10.1110.10">
    <property type="entry name" value="AN1-like Zinc finger"/>
    <property type="match status" value="1"/>
</dbReference>
<evidence type="ECO:0000259" key="7">
    <source>
        <dbReference type="PROSITE" id="PS51039"/>
    </source>
</evidence>
<dbReference type="PANTHER" id="PTHR10634">
    <property type="entry name" value="AN1-TYPE ZINC FINGER PROTEIN"/>
    <property type="match status" value="1"/>
</dbReference>
<proteinExistence type="predicted"/>
<dbReference type="PANTHER" id="PTHR10634:SF124">
    <property type="entry name" value="ZINC FINGER A20 AND AN1 DOMAIN-CONTAINING STRESS-ASSOCIATED PROTEIN 8-RELATED"/>
    <property type="match status" value="1"/>
</dbReference>
<dbReference type="Proteomes" id="UP000796880">
    <property type="component" value="Unassembled WGS sequence"/>
</dbReference>
<feature type="domain" description="AN1-type" evidence="7">
    <location>
        <begin position="60"/>
        <end position="107"/>
    </location>
</feature>
<dbReference type="Pfam" id="PF01428">
    <property type="entry name" value="zf-AN1"/>
    <property type="match status" value="1"/>
</dbReference>
<dbReference type="InterPro" id="IPR035896">
    <property type="entry name" value="AN1-like_Znf"/>
</dbReference>
<keyword evidence="4" id="KW-0862">Zinc</keyword>
<evidence type="ECO:0000313" key="9">
    <source>
        <dbReference type="Proteomes" id="UP000796880"/>
    </source>
</evidence>
<name>A0A8K0DMC8_9ROSA</name>
<dbReference type="Pfam" id="PF01754">
    <property type="entry name" value="zf-A20"/>
    <property type="match status" value="1"/>
</dbReference>
<feature type="domain" description="A20-type" evidence="6">
    <location>
        <begin position="2"/>
        <end position="36"/>
    </location>
</feature>
<sequence>MDPHPLLCANSCGFYGTVENRNLCSKCYVDFLQRNPVKSDKAVGCSTRPNSPTRITVPSSCEKNRCESCNKRLRLTSGFRCRCGGVFCGKHRYAEEHSCQADYKTKDRDLLAKRNPVCKADKLEHRI</sequence>
<dbReference type="SUPFAM" id="SSF118310">
    <property type="entry name" value="AN1-like Zinc finger"/>
    <property type="match status" value="1"/>
</dbReference>
<dbReference type="InterPro" id="IPR000058">
    <property type="entry name" value="Znf_AN1"/>
</dbReference>
<keyword evidence="3 5" id="KW-0863">Zinc-finger</keyword>
<dbReference type="Gene3D" id="1.20.5.4770">
    <property type="match status" value="1"/>
</dbReference>
<dbReference type="InterPro" id="IPR050652">
    <property type="entry name" value="AN1_A20_ZnFinger"/>
</dbReference>
<dbReference type="PROSITE" id="PS51036">
    <property type="entry name" value="ZF_A20"/>
    <property type="match status" value="1"/>
</dbReference>
<dbReference type="SMART" id="SM00154">
    <property type="entry name" value="ZnF_AN1"/>
    <property type="match status" value="1"/>
</dbReference>
<dbReference type="OrthoDB" id="428577at2759"/>
<dbReference type="AlphaFoldDB" id="A0A8K0DMC8"/>
<evidence type="ECO:0000259" key="6">
    <source>
        <dbReference type="PROSITE" id="PS51036"/>
    </source>
</evidence>
<evidence type="ECO:0000256" key="2">
    <source>
        <dbReference type="ARBA" id="ARBA00022723"/>
    </source>
</evidence>
<evidence type="ECO:0000313" key="8">
    <source>
        <dbReference type="EMBL" id="KAF3433101.1"/>
    </source>
</evidence>
<accession>A0A8K0DMC8</accession>
<evidence type="ECO:0000256" key="4">
    <source>
        <dbReference type="ARBA" id="ARBA00022833"/>
    </source>
</evidence>
<dbReference type="EMBL" id="VOIH02000011">
    <property type="protein sequence ID" value="KAF3433101.1"/>
    <property type="molecule type" value="Genomic_DNA"/>
</dbReference>
<comment type="function">
    <text evidence="1">May be involved in environmental stress response.</text>
</comment>
<dbReference type="GO" id="GO:0008270">
    <property type="term" value="F:zinc ion binding"/>
    <property type="evidence" value="ECO:0007669"/>
    <property type="project" value="UniProtKB-KW"/>
</dbReference>
<comment type="caution">
    <text evidence="8">The sequence shown here is derived from an EMBL/GenBank/DDBJ whole genome shotgun (WGS) entry which is preliminary data.</text>
</comment>
<reference evidence="8" key="1">
    <citation type="submission" date="2020-03" db="EMBL/GenBank/DDBJ databases">
        <title>A high-quality chromosome-level genome assembly of a woody plant with both climbing and erect habits, Rhamnella rubrinervis.</title>
        <authorList>
            <person name="Lu Z."/>
            <person name="Yang Y."/>
            <person name="Zhu X."/>
            <person name="Sun Y."/>
        </authorList>
    </citation>
    <scope>NUCLEOTIDE SEQUENCE</scope>
    <source>
        <strain evidence="8">BYM</strain>
        <tissue evidence="8">Leaf</tissue>
    </source>
</reference>
<organism evidence="8 9">
    <name type="scientific">Rhamnella rubrinervis</name>
    <dbReference type="NCBI Taxonomy" id="2594499"/>
    <lineage>
        <taxon>Eukaryota</taxon>
        <taxon>Viridiplantae</taxon>
        <taxon>Streptophyta</taxon>
        <taxon>Embryophyta</taxon>
        <taxon>Tracheophyta</taxon>
        <taxon>Spermatophyta</taxon>
        <taxon>Magnoliopsida</taxon>
        <taxon>eudicotyledons</taxon>
        <taxon>Gunneridae</taxon>
        <taxon>Pentapetalae</taxon>
        <taxon>rosids</taxon>
        <taxon>fabids</taxon>
        <taxon>Rosales</taxon>
        <taxon>Rhamnaceae</taxon>
        <taxon>rhamnoid group</taxon>
        <taxon>Rhamneae</taxon>
        <taxon>Rhamnella</taxon>
    </lineage>
</organism>
<dbReference type="SMART" id="SM00259">
    <property type="entry name" value="ZnF_A20"/>
    <property type="match status" value="1"/>
</dbReference>
<evidence type="ECO:0000256" key="5">
    <source>
        <dbReference type="PROSITE-ProRule" id="PRU00449"/>
    </source>
</evidence>
<keyword evidence="2" id="KW-0479">Metal-binding</keyword>
<dbReference type="GO" id="GO:0003677">
    <property type="term" value="F:DNA binding"/>
    <property type="evidence" value="ECO:0007669"/>
    <property type="project" value="InterPro"/>
</dbReference>
<keyword evidence="9" id="KW-1185">Reference proteome</keyword>
<evidence type="ECO:0000256" key="1">
    <source>
        <dbReference type="ARBA" id="ARBA00003732"/>
    </source>
</evidence>
<gene>
    <name evidence="8" type="ORF">FNV43_RR24203</name>
</gene>
<evidence type="ECO:0000256" key="3">
    <source>
        <dbReference type="ARBA" id="ARBA00022771"/>
    </source>
</evidence>
<dbReference type="InterPro" id="IPR002653">
    <property type="entry name" value="Znf_A20"/>
</dbReference>
<protein>
    <submittedName>
        <fullName evidence="8">Uncharacterized protein</fullName>
    </submittedName>
</protein>
<dbReference type="SUPFAM" id="SSF57716">
    <property type="entry name" value="Glucocorticoid receptor-like (DNA-binding domain)"/>
    <property type="match status" value="1"/>
</dbReference>
<dbReference type="PROSITE" id="PS51039">
    <property type="entry name" value="ZF_AN1"/>
    <property type="match status" value="1"/>
</dbReference>